<keyword evidence="6" id="KW-1185">Reference proteome</keyword>
<evidence type="ECO:0000313" key="6">
    <source>
        <dbReference type="Proteomes" id="UP000799424"/>
    </source>
</evidence>
<accession>A0A6A6ZY90</accession>
<dbReference type="Pfam" id="PF06985">
    <property type="entry name" value="HET"/>
    <property type="match status" value="1"/>
</dbReference>
<evidence type="ECO:0000256" key="3">
    <source>
        <dbReference type="PROSITE-ProRule" id="PRU00221"/>
    </source>
</evidence>
<dbReference type="PANTHER" id="PTHR10622:SF13">
    <property type="entry name" value="NACHT DOMAIN-CONTAINING PROTEIN"/>
    <property type="match status" value="1"/>
</dbReference>
<dbReference type="AlphaFoldDB" id="A0A6A6ZY90"/>
<dbReference type="PROSITE" id="PS00678">
    <property type="entry name" value="WD_REPEATS_1"/>
    <property type="match status" value="2"/>
</dbReference>
<evidence type="ECO:0000256" key="2">
    <source>
        <dbReference type="ARBA" id="ARBA00022737"/>
    </source>
</evidence>
<dbReference type="Proteomes" id="UP000799424">
    <property type="component" value="Unassembled WGS sequence"/>
</dbReference>
<evidence type="ECO:0000313" key="5">
    <source>
        <dbReference type="EMBL" id="KAF2825833.1"/>
    </source>
</evidence>
<dbReference type="PANTHER" id="PTHR10622">
    <property type="entry name" value="HET DOMAIN-CONTAINING PROTEIN"/>
    <property type="match status" value="1"/>
</dbReference>
<dbReference type="InterPro" id="IPR015943">
    <property type="entry name" value="WD40/YVTN_repeat-like_dom_sf"/>
</dbReference>
<dbReference type="Pfam" id="PF00400">
    <property type="entry name" value="WD40"/>
    <property type="match status" value="4"/>
</dbReference>
<gene>
    <name evidence="5" type="ORF">CC86DRAFT_35513</name>
</gene>
<organism evidence="5 6">
    <name type="scientific">Ophiobolus disseminans</name>
    <dbReference type="NCBI Taxonomy" id="1469910"/>
    <lineage>
        <taxon>Eukaryota</taxon>
        <taxon>Fungi</taxon>
        <taxon>Dikarya</taxon>
        <taxon>Ascomycota</taxon>
        <taxon>Pezizomycotina</taxon>
        <taxon>Dothideomycetes</taxon>
        <taxon>Pleosporomycetidae</taxon>
        <taxon>Pleosporales</taxon>
        <taxon>Pleosporineae</taxon>
        <taxon>Phaeosphaeriaceae</taxon>
        <taxon>Ophiobolus</taxon>
    </lineage>
</organism>
<dbReference type="InterPro" id="IPR036322">
    <property type="entry name" value="WD40_repeat_dom_sf"/>
</dbReference>
<evidence type="ECO:0000256" key="1">
    <source>
        <dbReference type="ARBA" id="ARBA00022574"/>
    </source>
</evidence>
<feature type="repeat" description="WD" evidence="3">
    <location>
        <begin position="961"/>
        <end position="995"/>
    </location>
</feature>
<feature type="repeat" description="WD" evidence="3">
    <location>
        <begin position="828"/>
        <end position="869"/>
    </location>
</feature>
<dbReference type="CDD" id="cd00200">
    <property type="entry name" value="WD40"/>
    <property type="match status" value="1"/>
</dbReference>
<reference evidence="5" key="1">
    <citation type="journal article" date="2020" name="Stud. Mycol.">
        <title>101 Dothideomycetes genomes: a test case for predicting lifestyles and emergence of pathogens.</title>
        <authorList>
            <person name="Haridas S."/>
            <person name="Albert R."/>
            <person name="Binder M."/>
            <person name="Bloem J."/>
            <person name="Labutti K."/>
            <person name="Salamov A."/>
            <person name="Andreopoulos B."/>
            <person name="Baker S."/>
            <person name="Barry K."/>
            <person name="Bills G."/>
            <person name="Bluhm B."/>
            <person name="Cannon C."/>
            <person name="Castanera R."/>
            <person name="Culley D."/>
            <person name="Daum C."/>
            <person name="Ezra D."/>
            <person name="Gonzalez J."/>
            <person name="Henrissat B."/>
            <person name="Kuo A."/>
            <person name="Liang C."/>
            <person name="Lipzen A."/>
            <person name="Lutzoni F."/>
            <person name="Magnuson J."/>
            <person name="Mondo S."/>
            <person name="Nolan M."/>
            <person name="Ohm R."/>
            <person name="Pangilinan J."/>
            <person name="Park H.-J."/>
            <person name="Ramirez L."/>
            <person name="Alfaro M."/>
            <person name="Sun H."/>
            <person name="Tritt A."/>
            <person name="Yoshinaga Y."/>
            <person name="Zwiers L.-H."/>
            <person name="Turgeon B."/>
            <person name="Goodwin S."/>
            <person name="Spatafora J."/>
            <person name="Crous P."/>
            <person name="Grigoriev I."/>
        </authorList>
    </citation>
    <scope>NUCLEOTIDE SEQUENCE</scope>
    <source>
        <strain evidence="5">CBS 113818</strain>
    </source>
</reference>
<feature type="domain" description="NACHT" evidence="4">
    <location>
        <begin position="284"/>
        <end position="431"/>
    </location>
</feature>
<dbReference type="Gene3D" id="2.130.10.10">
    <property type="entry name" value="YVTN repeat-like/Quinoprotein amine dehydrogenase"/>
    <property type="match status" value="1"/>
</dbReference>
<dbReference type="Pfam" id="PF24883">
    <property type="entry name" value="NPHP3_N"/>
    <property type="match status" value="1"/>
</dbReference>
<dbReference type="InterPro" id="IPR020472">
    <property type="entry name" value="WD40_PAC1"/>
</dbReference>
<protein>
    <submittedName>
        <fullName evidence="5">WD40 repeat-like protein</fullName>
    </submittedName>
</protein>
<keyword evidence="2" id="KW-0677">Repeat</keyword>
<dbReference type="SUPFAM" id="SSF50978">
    <property type="entry name" value="WD40 repeat-like"/>
    <property type="match status" value="1"/>
</dbReference>
<dbReference type="OrthoDB" id="674604at2759"/>
<dbReference type="InterPro" id="IPR010730">
    <property type="entry name" value="HET"/>
</dbReference>
<sequence length="1139" mass="128356">MRLLQIKDDSFSLVERIGNDIPPYAILSHTWGKDEDEVLYQDILDGIGHTKPAWHKILFCSKQAAGEKIEYFWVDTCCINKLSSAELTEAINSMFRWYQCAKKCYVYLADVSVKSSTAWQSAFEESRWFTRGWTLQELVAPQIVEFFSAEGTRLGDKDSLEKIIQAMTGIDAHALQGYPLTHFSVKTRLSWATGRQTKREEDAAYALLGIFNVYMPMIYGEGFQNARNRLLKEIGASLSITLPSAEGASFDSYTQERYACCLPGTRSSLLHHLVGWAKDENSKPIFWLNGMAGTGKSTVARTIAHHFASQHQLGASFFFKQGEGELGSARRLFTSIAMGLMARVPEMKLGVKDVLDEDPTVIDKSLKVQFEKLVLQPLSQVLHQPRLELVIVLDALDECDEDNNIREILRLLSHIKSLKSVTLRVFVTSRPELHVRLGFKELRHGEYENIILHEIATDIVKNDILLFLQHELGNIRRQRSLPSDWPNMEQMMALADLATPLFIFAATLCRYIGDQKHNPRTRLETMLTYRNKATSKLDATYLPILHLLFEEEDKDDKEQWSAEFRTIVGSIVILLNPLSVSSLAKLLGVSKFDIGCRLDSLHSVLSVSESEFVPIRLLHLSFRDFLLDPRKKGKSPLWVDEKETHKNLASRCLEVMSGPGGLRRNICKLYGPTSLRPDLLGTGQELERHVPLHLQYACRYWTTHVVQSRCTLQDGYSVHTFLRRHLLHWLEVMSILGEIQHAVYLLKNLQALPQSNESVSSRYLIEAVRFVEKFWKVAESTPLQLYCLPIFLTPNESLISRAFAHRDPVWVKRISKLFGDQEFCAPSAHKHSALTRVLAFSSDGRSIASGSNDTRIHLWDTTTGLCRKVLKGHSKYVNAVIWLPKDLAIASASKDHTVRLWDAVTGSCSATLHGHTRSVHTLAFSQTANLLASASKDLTIRLWDLTTGCCRFTLEVLFPRVTSVTFSDDGLQVATTSTDKRVRVWSTSTGGCQTLELGHSGWITTTTFSQDKASESPSSYDGLGRLFLYNAIITGACCDPGAFGLNDHATIHGRRDLFTYDSHFGIPYNPKSRKLCLSATESWILHNSIPCLRLPAAYAPSSVAVHGDMICLGHDSGEITLLKFFPENMQWLWDGPFPT</sequence>
<dbReference type="InterPro" id="IPR027417">
    <property type="entry name" value="P-loop_NTPase"/>
</dbReference>
<evidence type="ECO:0000259" key="4">
    <source>
        <dbReference type="PROSITE" id="PS50837"/>
    </source>
</evidence>
<dbReference type="SUPFAM" id="SSF52540">
    <property type="entry name" value="P-loop containing nucleoside triphosphate hydrolases"/>
    <property type="match status" value="1"/>
</dbReference>
<proteinExistence type="predicted"/>
<dbReference type="PRINTS" id="PR00320">
    <property type="entry name" value="GPROTEINBRPT"/>
</dbReference>
<feature type="repeat" description="WD" evidence="3">
    <location>
        <begin position="870"/>
        <end position="911"/>
    </location>
</feature>
<dbReference type="Gene3D" id="3.40.50.300">
    <property type="entry name" value="P-loop containing nucleotide triphosphate hydrolases"/>
    <property type="match status" value="1"/>
</dbReference>
<dbReference type="InterPro" id="IPR007111">
    <property type="entry name" value="NACHT_NTPase"/>
</dbReference>
<dbReference type="PROSITE" id="PS50082">
    <property type="entry name" value="WD_REPEATS_2"/>
    <property type="match status" value="4"/>
</dbReference>
<dbReference type="SMART" id="SM00320">
    <property type="entry name" value="WD40"/>
    <property type="match status" value="4"/>
</dbReference>
<dbReference type="PROSITE" id="PS50294">
    <property type="entry name" value="WD_REPEATS_REGION"/>
    <property type="match status" value="3"/>
</dbReference>
<name>A0A6A6ZY90_9PLEO</name>
<dbReference type="InterPro" id="IPR056884">
    <property type="entry name" value="NPHP3-like_N"/>
</dbReference>
<dbReference type="InterPro" id="IPR019775">
    <property type="entry name" value="WD40_repeat_CS"/>
</dbReference>
<dbReference type="InterPro" id="IPR001680">
    <property type="entry name" value="WD40_rpt"/>
</dbReference>
<dbReference type="EMBL" id="MU006227">
    <property type="protein sequence ID" value="KAF2825833.1"/>
    <property type="molecule type" value="Genomic_DNA"/>
</dbReference>
<dbReference type="PROSITE" id="PS50837">
    <property type="entry name" value="NACHT"/>
    <property type="match status" value="1"/>
</dbReference>
<feature type="repeat" description="WD" evidence="3">
    <location>
        <begin position="912"/>
        <end position="948"/>
    </location>
</feature>
<keyword evidence="1 3" id="KW-0853">WD repeat</keyword>